<gene>
    <name evidence="1" type="ORF">OBO34_21740</name>
</gene>
<dbReference type="InterPro" id="IPR045404">
    <property type="entry name" value="Gp13-like"/>
</dbReference>
<dbReference type="Pfam" id="PF20036">
    <property type="entry name" value="Gp13-like"/>
    <property type="match status" value="1"/>
</dbReference>
<proteinExistence type="predicted"/>
<sequence length="352" mass="38803">MASIFDKKNFNPEVFAKYVEKTPNLNRNELIKSRAIRRRDDIAQQFKDQVGGNYATIPIFARITGSRQNYDGGTDITANTSTTYTQGRIVVGRADAWTEKDFSYDITGGVDFLEQVAQQVGEYWDEVDQLTLLSVLKGIFSMTGAENKKFVDGHTYDISANAGDMGMFEATTLNTAIQQALGDNKAKFSLAIMHSAVATNLENMKVVEYLKYTDKDGIERPTGLAIINGKLVLVDDAMPVEYVAAAEGAEAYTKYTSYVLGDGAIELTDCGAKVPYEVDRDPAKNGGQDTMYSRQRKIFAPYGISFTDNSIISPTDAQLETGSKWSLANSNESSKDYFPHKAIPIARIITRG</sequence>
<comment type="caution">
    <text evidence="1">The sequence shown here is derived from an EMBL/GenBank/DDBJ whole genome shotgun (WGS) entry which is preliminary data.</text>
</comment>
<keyword evidence="2" id="KW-1185">Reference proteome</keyword>
<dbReference type="Proteomes" id="UP001065549">
    <property type="component" value="Unassembled WGS sequence"/>
</dbReference>
<evidence type="ECO:0000313" key="2">
    <source>
        <dbReference type="Proteomes" id="UP001065549"/>
    </source>
</evidence>
<dbReference type="RefSeq" id="WP_269478857.1">
    <property type="nucleotide sequence ID" value="NZ_JAOSHN010000017.1"/>
</dbReference>
<organism evidence="1 2">
    <name type="scientific">Hominibacterium faecale</name>
    <dbReference type="NCBI Taxonomy" id="2839743"/>
    <lineage>
        <taxon>Bacteria</taxon>
        <taxon>Bacillati</taxon>
        <taxon>Bacillota</taxon>
        <taxon>Clostridia</taxon>
        <taxon>Peptostreptococcales</taxon>
        <taxon>Anaerovoracaceae</taxon>
        <taxon>Hominibacterium</taxon>
    </lineage>
</organism>
<evidence type="ECO:0000313" key="1">
    <source>
        <dbReference type="EMBL" id="MCU7380941.1"/>
    </source>
</evidence>
<dbReference type="AlphaFoldDB" id="A0A9J6QZT6"/>
<keyword evidence="1" id="KW-0946">Virion</keyword>
<protein>
    <submittedName>
        <fullName evidence="1">Phage coat protein</fullName>
    </submittedName>
</protein>
<dbReference type="EMBL" id="JAOSHN010000017">
    <property type="protein sequence ID" value="MCU7380941.1"/>
    <property type="molecule type" value="Genomic_DNA"/>
</dbReference>
<reference evidence="1" key="1">
    <citation type="submission" date="2022-09" db="EMBL/GenBank/DDBJ databases">
        <title>Culturomic study of gut microbiota in children with autism spectrum disorder.</title>
        <authorList>
            <person name="Efimov B.A."/>
            <person name="Chaplin A.V."/>
            <person name="Sokolova S.R."/>
            <person name="Pikina A.P."/>
            <person name="Korzhanova M."/>
            <person name="Belova V."/>
            <person name="Korostin D."/>
        </authorList>
    </citation>
    <scope>NUCLEOTIDE SEQUENCE</scope>
    <source>
        <strain evidence="1">ASD5510</strain>
    </source>
</reference>
<name>A0A9J6QZT6_9FIRM</name>
<accession>A0A9J6QZT6</accession>
<keyword evidence="1" id="KW-0167">Capsid protein</keyword>